<dbReference type="Gene3D" id="1.10.150.20">
    <property type="entry name" value="5' to 3' exonuclease, C-terminal subdomain"/>
    <property type="match status" value="1"/>
</dbReference>
<feature type="compositionally biased region" description="Polar residues" evidence="13">
    <location>
        <begin position="525"/>
        <end position="536"/>
    </location>
</feature>
<dbReference type="InterPro" id="IPR019974">
    <property type="entry name" value="XPG_CS"/>
</dbReference>
<dbReference type="FunFam" id="1.10.150.20:FF:000030">
    <property type="entry name" value="Flap endonuclease GEN-like 1"/>
    <property type="match status" value="1"/>
</dbReference>
<evidence type="ECO:0000256" key="5">
    <source>
        <dbReference type="ARBA" id="ARBA00022723"/>
    </source>
</evidence>
<evidence type="ECO:0000256" key="8">
    <source>
        <dbReference type="ARBA" id="ARBA00022801"/>
    </source>
</evidence>
<feature type="region of interest" description="Disordered" evidence="13">
    <location>
        <begin position="1008"/>
        <end position="1237"/>
    </location>
</feature>
<feature type="compositionally biased region" description="Acidic residues" evidence="13">
    <location>
        <begin position="1103"/>
        <end position="1125"/>
    </location>
</feature>
<keyword evidence="8" id="KW-0378">Hydrolase</keyword>
<gene>
    <name evidence="16" type="ORF">DLAC_03387</name>
</gene>
<keyword evidence="7" id="KW-0227">DNA damage</keyword>
<keyword evidence="9" id="KW-0460">Magnesium</keyword>
<feature type="compositionally biased region" description="Low complexity" evidence="13">
    <location>
        <begin position="1012"/>
        <end position="1038"/>
    </location>
</feature>
<reference evidence="16 17" key="1">
    <citation type="submission" date="2015-12" db="EMBL/GenBank/DDBJ databases">
        <title>Dictyostelia acquired genes for synthesis and detection of signals that induce cell-type specialization by lateral gene transfer from prokaryotes.</title>
        <authorList>
            <person name="Gloeckner G."/>
            <person name="Schaap P."/>
        </authorList>
    </citation>
    <scope>NUCLEOTIDE SEQUENCE [LARGE SCALE GENOMIC DNA]</scope>
    <source>
        <strain evidence="16 17">TK</strain>
    </source>
</reference>
<feature type="domain" description="XPG-I" evidence="14">
    <location>
        <begin position="770"/>
        <end position="841"/>
    </location>
</feature>
<evidence type="ECO:0000313" key="16">
    <source>
        <dbReference type="EMBL" id="KYR00229.1"/>
    </source>
</evidence>
<evidence type="ECO:0000256" key="9">
    <source>
        <dbReference type="ARBA" id="ARBA00022842"/>
    </source>
</evidence>
<feature type="compositionally biased region" description="Low complexity" evidence="13">
    <location>
        <begin position="453"/>
        <end position="464"/>
    </location>
</feature>
<comment type="caution">
    <text evidence="16">The sequence shown here is derived from an EMBL/GenBank/DDBJ whole genome shotgun (WGS) entry which is preliminary data.</text>
</comment>
<dbReference type="GO" id="GO:0005634">
    <property type="term" value="C:nucleus"/>
    <property type="evidence" value="ECO:0007669"/>
    <property type="project" value="UniProtKB-SubCell"/>
</dbReference>
<feature type="compositionally biased region" description="Basic residues" evidence="13">
    <location>
        <begin position="1135"/>
        <end position="1144"/>
    </location>
</feature>
<feature type="domain" description="XPG N-terminal" evidence="15">
    <location>
        <begin position="1"/>
        <end position="98"/>
    </location>
</feature>
<evidence type="ECO:0000259" key="15">
    <source>
        <dbReference type="SMART" id="SM00485"/>
    </source>
</evidence>
<feature type="compositionally biased region" description="Polar residues" evidence="13">
    <location>
        <begin position="312"/>
        <end position="339"/>
    </location>
</feature>
<organism evidence="16 17">
    <name type="scientific">Tieghemostelium lacteum</name>
    <name type="common">Slime mold</name>
    <name type="synonym">Dictyostelium lacteum</name>
    <dbReference type="NCBI Taxonomy" id="361077"/>
    <lineage>
        <taxon>Eukaryota</taxon>
        <taxon>Amoebozoa</taxon>
        <taxon>Evosea</taxon>
        <taxon>Eumycetozoa</taxon>
        <taxon>Dictyostelia</taxon>
        <taxon>Dictyosteliales</taxon>
        <taxon>Raperosteliaceae</taxon>
        <taxon>Tieghemostelium</taxon>
    </lineage>
</organism>
<feature type="compositionally biased region" description="Low complexity" evidence="13">
    <location>
        <begin position="433"/>
        <end position="445"/>
    </location>
</feature>
<dbReference type="Proteomes" id="UP000076078">
    <property type="component" value="Unassembled WGS sequence"/>
</dbReference>
<dbReference type="PROSITE" id="PS00841">
    <property type="entry name" value="XPG_1"/>
    <property type="match status" value="1"/>
</dbReference>
<dbReference type="InterPro" id="IPR001044">
    <property type="entry name" value="XPG/Rad2_eukaryotes"/>
</dbReference>
<dbReference type="InParanoid" id="A0A152A201"/>
<dbReference type="GO" id="GO:0048256">
    <property type="term" value="F:flap endonuclease activity"/>
    <property type="evidence" value="ECO:0007669"/>
    <property type="project" value="UniProtKB-ARBA"/>
</dbReference>
<dbReference type="GO" id="GO:0006289">
    <property type="term" value="P:nucleotide-excision repair"/>
    <property type="evidence" value="ECO:0007669"/>
    <property type="project" value="InterPro"/>
</dbReference>
<keyword evidence="6" id="KW-0255">Endonuclease</keyword>
<dbReference type="InterPro" id="IPR006085">
    <property type="entry name" value="XPG_DNA_repair_N"/>
</dbReference>
<dbReference type="InterPro" id="IPR006086">
    <property type="entry name" value="XPG-I_dom"/>
</dbReference>
<dbReference type="PRINTS" id="PR00066">
    <property type="entry name" value="XRODRMPGMNTG"/>
</dbReference>
<feature type="region of interest" description="Disordered" evidence="13">
    <location>
        <begin position="426"/>
        <end position="464"/>
    </location>
</feature>
<protein>
    <submittedName>
        <fullName evidence="16">Uncharacterized protein</fullName>
    </submittedName>
</protein>
<dbReference type="OMA" id="PNSMDFS"/>
<dbReference type="Gene3D" id="3.40.50.1010">
    <property type="entry name" value="5'-nuclease"/>
    <property type="match status" value="2"/>
</dbReference>
<dbReference type="GO" id="GO:0046872">
    <property type="term" value="F:metal ion binding"/>
    <property type="evidence" value="ECO:0007669"/>
    <property type="project" value="UniProtKB-KW"/>
</dbReference>
<feature type="compositionally biased region" description="Acidic residues" evidence="13">
    <location>
        <begin position="1051"/>
        <end position="1062"/>
    </location>
</feature>
<keyword evidence="5" id="KW-0479">Metal-binding</keyword>
<dbReference type="PANTHER" id="PTHR16171">
    <property type="entry name" value="DNA REPAIR PROTEIN COMPLEMENTING XP-G CELLS-RELATED"/>
    <property type="match status" value="1"/>
</dbReference>
<sequence length="1237" mass="139980">MGVPKLWELVQPSGSNIDVSSLRNKVLSIDASIWIYSFIRTMKNDKGEPLPNAHLLGFFRRICRLLSLRIKPIFVFDGEIPFLKKKTVEERRKRKLNTQDQIEKKARKLLLLNTIKKKIEALDNEENEDEYEFGEIDLDSDLEVIHVPQDIDDPDYILSQQQQQMDTETGNEPIDIDNQPDKVVSLSTNNDKEVDTSDEESGDINLFQHHDRSQFLIMNGINRDTIESDVFKELPYDLQIEVLEQLKSEKKLEDKIMNITTHSKTPIDFSARQILSLLDKGKLTRKIQSISEAALKDGKNIKNASDNTTVIFQKGTPTKSDPVTLSKDSPLSLKIQNTPNNNNNNYNKNNNNNNNNDASVVTKGFTFGKKKAANVQSHFNTNTHVIKTGSSFMLTPQQSDNHIKFNSIINRKSNGKTVVLPSPFASISTTKQNTPNPTTEPINNIDSDDDIDFGNNNQQNDNYNLDSFNTSFDYVSKNKNQKVLKKSSSVTTSTVSSLSILSQQSSNQTSKPVYEEEDDIMDFLDNNSKPIPTNTGFDIESDSDEDEDDIMNYTSDSTAKTATSKTIFGETIQIESENEIEEPQPPKPFLFNDNIDDSKQNIIQLAELNEPSTKEDVEIRGGFIVEDDENDKSKEIEYDIRGGFIIEDEDDVEKPKENTEEVIVNQNDTDTLNISEIVDDTNVVLDDSIVVNENNNNTQEVEEEVSQSNNSTINTSSEYKFPKFTSRERIQIEKELELETVKIHTDILHQTKTIQSINDDILNECKQLLRLFGIPYITSPTEAEAQCAQLFDLGLCDGIVTEDSDVLLFGSGNSVIYKYIFNSKYKPERFTMKDIEGTIGLNRDDLINLALLLGSDYCEGIKGVGVVNAIEILSEFKDLKEFKEFMMGNSKVNEHPTFRSYRKKFKIPDSFPSEMVRNAYISPDVNKSNEKFKWSCPDLDALRQLASEKFDWDPARTDFLLVPIIQQMNDKDQQSSDQIASLLISQGTPLKQKLKSKRLDQAIQSILRRKNNINNNNNNNNNDSSNTTTTRSKSTTSASKRKKKQVPVEPSSDEDEQIDSDGELIRTVFKPRVTKKKTVKKPSASPRKKKPAAKKKQSKDVDSENSGEGEQVDEEPEDEEPEDETVSSTPSKPSKLVKKNNSKKRQLEEDDENQPDQSPPKKPVALVIKKKPGLKPNDNAIEDNGEGSNEQEPPQRPSGVVIKKNLAKTAFIEEDNVPQDTINNDETTKRKYKKSKK</sequence>
<dbReference type="CDD" id="cd09868">
    <property type="entry name" value="PIN_XPG_RAD2"/>
    <property type="match status" value="2"/>
</dbReference>
<feature type="region of interest" description="Disordered" evidence="13">
    <location>
        <begin position="524"/>
        <end position="557"/>
    </location>
</feature>
<accession>A0A152A201</accession>
<feature type="compositionally biased region" description="Low complexity" evidence="13">
    <location>
        <begin position="340"/>
        <end position="356"/>
    </location>
</feature>
<dbReference type="GO" id="GO:0003697">
    <property type="term" value="F:single-stranded DNA binding"/>
    <property type="evidence" value="ECO:0007669"/>
    <property type="project" value="InterPro"/>
</dbReference>
<comment type="similarity">
    <text evidence="3">Belongs to the XPG/RAD2 endonuclease family. XPG subfamily.</text>
</comment>
<evidence type="ECO:0000256" key="4">
    <source>
        <dbReference type="ARBA" id="ARBA00022722"/>
    </source>
</evidence>
<feature type="region of interest" description="Disordered" evidence="13">
    <location>
        <begin position="312"/>
        <end position="356"/>
    </location>
</feature>
<evidence type="ECO:0000313" key="17">
    <source>
        <dbReference type="Proteomes" id="UP000076078"/>
    </source>
</evidence>
<dbReference type="SMART" id="SM00485">
    <property type="entry name" value="XPGN"/>
    <property type="match status" value="1"/>
</dbReference>
<feature type="compositionally biased region" description="Basic residues" evidence="13">
    <location>
        <begin position="1072"/>
        <end position="1097"/>
    </location>
</feature>
<evidence type="ECO:0000256" key="2">
    <source>
        <dbReference type="ARBA" id="ARBA00004123"/>
    </source>
</evidence>
<dbReference type="EMBL" id="LODT01000016">
    <property type="protein sequence ID" value="KYR00229.1"/>
    <property type="molecule type" value="Genomic_DNA"/>
</dbReference>
<evidence type="ECO:0000256" key="10">
    <source>
        <dbReference type="ARBA" id="ARBA00023204"/>
    </source>
</evidence>
<keyword evidence="11" id="KW-0539">Nucleus</keyword>
<dbReference type="SMART" id="SM00279">
    <property type="entry name" value="HhH2"/>
    <property type="match status" value="1"/>
</dbReference>
<evidence type="ECO:0000256" key="11">
    <source>
        <dbReference type="ARBA" id="ARBA00023242"/>
    </source>
</evidence>
<dbReference type="InterPro" id="IPR036279">
    <property type="entry name" value="5-3_exonuclease_C_sf"/>
</dbReference>
<dbReference type="CDD" id="cd09904">
    <property type="entry name" value="H3TH_XPG"/>
    <property type="match status" value="1"/>
</dbReference>
<comment type="cofactor">
    <cofactor evidence="1">
        <name>Mg(2+)</name>
        <dbReference type="ChEBI" id="CHEBI:18420"/>
    </cofactor>
</comment>
<dbReference type="SMART" id="SM00484">
    <property type="entry name" value="XPGI"/>
    <property type="match status" value="1"/>
</dbReference>
<dbReference type="SUPFAM" id="SSF88723">
    <property type="entry name" value="PIN domain-like"/>
    <property type="match status" value="1"/>
</dbReference>
<name>A0A152A201_TIELA</name>
<dbReference type="AlphaFoldDB" id="A0A152A201"/>
<evidence type="ECO:0000256" key="3">
    <source>
        <dbReference type="ARBA" id="ARBA00005283"/>
    </source>
</evidence>
<feature type="compositionally biased region" description="Polar residues" evidence="13">
    <location>
        <begin position="160"/>
        <end position="170"/>
    </location>
</feature>
<evidence type="ECO:0000256" key="1">
    <source>
        <dbReference type="ARBA" id="ARBA00001946"/>
    </source>
</evidence>
<dbReference type="PRINTS" id="PR00853">
    <property type="entry name" value="XPGRADSUPER"/>
</dbReference>
<keyword evidence="4" id="KW-0540">Nuclease</keyword>
<keyword evidence="17" id="KW-1185">Reference proteome</keyword>
<dbReference type="Pfam" id="PF00752">
    <property type="entry name" value="XPG_N"/>
    <property type="match status" value="1"/>
</dbReference>
<evidence type="ECO:0000256" key="6">
    <source>
        <dbReference type="ARBA" id="ARBA00022759"/>
    </source>
</evidence>
<dbReference type="OrthoDB" id="26491at2759"/>
<feature type="compositionally biased region" description="Acidic residues" evidence="13">
    <location>
        <begin position="539"/>
        <end position="550"/>
    </location>
</feature>
<dbReference type="SUPFAM" id="SSF47807">
    <property type="entry name" value="5' to 3' exonuclease, C-terminal subdomain"/>
    <property type="match status" value="1"/>
</dbReference>
<keyword evidence="10" id="KW-0234">DNA repair</keyword>
<proteinExistence type="inferred from homology"/>
<evidence type="ECO:0000256" key="13">
    <source>
        <dbReference type="SAM" id="MobiDB-lite"/>
    </source>
</evidence>
<comment type="subcellular location">
    <subcellularLocation>
        <location evidence="2">Nucleus</location>
    </subcellularLocation>
</comment>
<comment type="similarity">
    <text evidence="12">Belongs to the XPG/RAD2 endonuclease family. GEN subfamily.</text>
</comment>
<evidence type="ECO:0000259" key="14">
    <source>
        <dbReference type="SMART" id="SM00484"/>
    </source>
</evidence>
<evidence type="ECO:0000256" key="12">
    <source>
        <dbReference type="ARBA" id="ARBA00038112"/>
    </source>
</evidence>
<evidence type="ECO:0000256" key="7">
    <source>
        <dbReference type="ARBA" id="ARBA00022763"/>
    </source>
</evidence>
<feature type="region of interest" description="Disordered" evidence="13">
    <location>
        <begin position="160"/>
        <end position="201"/>
    </location>
</feature>
<dbReference type="InterPro" id="IPR006084">
    <property type="entry name" value="XPG/Rad2"/>
</dbReference>
<dbReference type="STRING" id="361077.A0A152A201"/>
<dbReference type="Pfam" id="PF00867">
    <property type="entry name" value="XPG_I"/>
    <property type="match status" value="1"/>
</dbReference>
<dbReference type="InterPro" id="IPR029060">
    <property type="entry name" value="PIN-like_dom_sf"/>
</dbReference>
<dbReference type="PANTHER" id="PTHR16171:SF7">
    <property type="entry name" value="DNA REPAIR PROTEIN RAD2"/>
    <property type="match status" value="1"/>
</dbReference>
<dbReference type="InterPro" id="IPR008918">
    <property type="entry name" value="HhH2"/>
</dbReference>